<proteinExistence type="predicted"/>
<dbReference type="EMBL" id="JARIHO010000014">
    <property type="protein sequence ID" value="KAJ7350256.1"/>
    <property type="molecule type" value="Genomic_DNA"/>
</dbReference>
<dbReference type="InterPro" id="IPR001650">
    <property type="entry name" value="Helicase_C-like"/>
</dbReference>
<dbReference type="CDD" id="cd18793">
    <property type="entry name" value="SF2_C_SNF"/>
    <property type="match status" value="1"/>
</dbReference>
<accession>A0AAD7ESW7</accession>
<dbReference type="SUPFAM" id="SSF52540">
    <property type="entry name" value="P-loop containing nucleoside triphosphate hydrolases"/>
    <property type="match status" value="2"/>
</dbReference>
<evidence type="ECO:0000256" key="3">
    <source>
        <dbReference type="ARBA" id="ARBA00022840"/>
    </source>
</evidence>
<gene>
    <name evidence="7" type="ORF">DFH08DRAFT_104750</name>
</gene>
<dbReference type="InterPro" id="IPR027417">
    <property type="entry name" value="P-loop_NTPase"/>
</dbReference>
<dbReference type="SMART" id="SM00490">
    <property type="entry name" value="HELICc"/>
    <property type="match status" value="1"/>
</dbReference>
<reference evidence="7" key="1">
    <citation type="submission" date="2023-03" db="EMBL/GenBank/DDBJ databases">
        <title>Massive genome expansion in bonnet fungi (Mycena s.s.) driven by repeated elements and novel gene families across ecological guilds.</title>
        <authorList>
            <consortium name="Lawrence Berkeley National Laboratory"/>
            <person name="Harder C.B."/>
            <person name="Miyauchi S."/>
            <person name="Viragh M."/>
            <person name="Kuo A."/>
            <person name="Thoen E."/>
            <person name="Andreopoulos B."/>
            <person name="Lu D."/>
            <person name="Skrede I."/>
            <person name="Drula E."/>
            <person name="Henrissat B."/>
            <person name="Morin E."/>
            <person name="Kohler A."/>
            <person name="Barry K."/>
            <person name="LaButti K."/>
            <person name="Morin E."/>
            <person name="Salamov A."/>
            <person name="Lipzen A."/>
            <person name="Mereny Z."/>
            <person name="Hegedus B."/>
            <person name="Baldrian P."/>
            <person name="Stursova M."/>
            <person name="Weitz H."/>
            <person name="Taylor A."/>
            <person name="Grigoriev I.V."/>
            <person name="Nagy L.G."/>
            <person name="Martin F."/>
            <person name="Kauserud H."/>
        </authorList>
    </citation>
    <scope>NUCLEOTIDE SEQUENCE</scope>
    <source>
        <strain evidence="7">CBHHK002</strain>
    </source>
</reference>
<keyword evidence="1" id="KW-0547">Nucleotide-binding</keyword>
<dbReference type="CDD" id="cd18004">
    <property type="entry name" value="DEXHc_RAD54"/>
    <property type="match status" value="1"/>
</dbReference>
<dbReference type="GO" id="GO:0015616">
    <property type="term" value="F:DNA translocase activity"/>
    <property type="evidence" value="ECO:0007669"/>
    <property type="project" value="TreeGrafter"/>
</dbReference>
<evidence type="ECO:0000259" key="5">
    <source>
        <dbReference type="PROSITE" id="PS51192"/>
    </source>
</evidence>
<evidence type="ECO:0000259" key="6">
    <source>
        <dbReference type="PROSITE" id="PS51194"/>
    </source>
</evidence>
<dbReference type="GO" id="GO:0016787">
    <property type="term" value="F:hydrolase activity"/>
    <property type="evidence" value="ECO:0007669"/>
    <property type="project" value="UniProtKB-KW"/>
</dbReference>
<dbReference type="InterPro" id="IPR049730">
    <property type="entry name" value="SNF2/RAD54-like_C"/>
</dbReference>
<dbReference type="InterPro" id="IPR000330">
    <property type="entry name" value="SNF2_N"/>
</dbReference>
<feature type="region of interest" description="Disordered" evidence="4">
    <location>
        <begin position="904"/>
        <end position="931"/>
    </location>
</feature>
<keyword evidence="2" id="KW-0378">Hydrolase</keyword>
<protein>
    <submittedName>
        <fullName evidence="7">SNF2 family N-terminal domain-containing protein</fullName>
    </submittedName>
</protein>
<dbReference type="GO" id="GO:0005634">
    <property type="term" value="C:nucleus"/>
    <property type="evidence" value="ECO:0007669"/>
    <property type="project" value="TreeGrafter"/>
</dbReference>
<evidence type="ECO:0000256" key="4">
    <source>
        <dbReference type="SAM" id="MobiDB-lite"/>
    </source>
</evidence>
<dbReference type="PANTHER" id="PTHR45629">
    <property type="entry name" value="SNF2/RAD54 FAMILY MEMBER"/>
    <property type="match status" value="1"/>
</dbReference>
<evidence type="ECO:0000256" key="2">
    <source>
        <dbReference type="ARBA" id="ARBA00022801"/>
    </source>
</evidence>
<dbReference type="Gene3D" id="3.40.50.10810">
    <property type="entry name" value="Tandem AAA-ATPase domain"/>
    <property type="match status" value="1"/>
</dbReference>
<feature type="domain" description="Helicase C-terminal" evidence="6">
    <location>
        <begin position="709"/>
        <end position="868"/>
    </location>
</feature>
<dbReference type="PROSITE" id="PS51194">
    <property type="entry name" value="HELICASE_CTER"/>
    <property type="match status" value="1"/>
</dbReference>
<name>A0AAD7ESW7_9AGAR</name>
<dbReference type="Proteomes" id="UP001218218">
    <property type="component" value="Unassembled WGS sequence"/>
</dbReference>
<sequence>MPTFQTLKRKSDVDADDQDARRKRVALEATSEEHYWMVQWRNPQTKKHKTWDGDGVLAVTTKATLYDSEGKTIGVGKRDPPYSEGRPMFVGGKDIELDRSITRAEFLSGTCFGDSMAYSSVQTASTSKPTALNKQFVPLKIGPSHKPSSASERKIVPLQPVDLLSTVSNNSPKKALPSIKGEVRDSYWTANWRKTGQNRKHKTWDGDAFVSNVGGKMTMVTEEGKIMGTTAWKGDTLHGGYHLYIGGKEVEIDCEVTLEDLPSVAGGHADEKPAPAVENSAGVSIGSPATGVKSFVAPTSFYGPQVPSKPKPKGPLHDPAAEGAIVMKAPTKEHMKQFNKKDLPVVAVVLDPIIASRLRPHQIEGVKFMYECVMGLRKHEGQGCILADEMGLGKTLQTITLIWTLLKQNPYAGAGPAVGKVLIVCPVSLVNNWKVEFQKWLGRDRLGVVTGDKDKNAIKTFQHAKNQHILIIGYERLRTVIEQLAYCVPPIGLIVCDEGHRLKSANNKTTTMFEALRTTRRVILSGTPIQNDLGEFHAMADFCNPGLLDNYATFRRVYEIPILKSRAPDSTAKEREVGEARSAQLLTIAKSFVLRRDATLLQNYLPPKHEYVVFVTPTALQLSIFSKILNPSKLDDLAQSSTAESLALINMLTKVSNSPILLKATVDKQKAAGGDARNAIKRAGVDDALKLLPENAQAEDMSLSGKLIALSKLLKIIYQETEEKCVLVSHYTSTLNILEAFCKKNNYSFYRLDGQTPAAKRQEYVNSFNKSTQRSSFIFLLSSKAGGVGINLIGGSRLCLIDSDWNPSHDLQSMARCHRDGQKRPVYIYRFLSAGAIDEKIYQRQVTKLGLSNSLMGSSTSSSSSKSDSFSRKDLRDIFRIHPDTACNTHDLLECPCDGTVTANNGDNDDAIESDLEDSDSESEKKGFVSASEIRPGELNKMDKAYLERKRAGLAALGEWKHINCLRPTAKDDIQDHILRKLLFVPKSDKKPQSQLLAVLDAAAVMASLTVSDLPGGSVSFLFEKSTTVDLGDNP</sequence>
<dbReference type="PANTHER" id="PTHR45629:SF7">
    <property type="entry name" value="DNA EXCISION REPAIR PROTEIN ERCC-6-RELATED"/>
    <property type="match status" value="1"/>
</dbReference>
<dbReference type="AlphaFoldDB" id="A0AAD7ESW7"/>
<dbReference type="InterPro" id="IPR038718">
    <property type="entry name" value="SNF2-like_sf"/>
</dbReference>
<keyword evidence="3" id="KW-0067">ATP-binding</keyword>
<dbReference type="InterPro" id="IPR014001">
    <property type="entry name" value="Helicase_ATP-bd"/>
</dbReference>
<dbReference type="Gene3D" id="3.40.50.300">
    <property type="entry name" value="P-loop containing nucleotide triphosphate hydrolases"/>
    <property type="match status" value="1"/>
</dbReference>
<dbReference type="PROSITE" id="PS51192">
    <property type="entry name" value="HELICASE_ATP_BIND_1"/>
    <property type="match status" value="1"/>
</dbReference>
<dbReference type="InterPro" id="IPR050496">
    <property type="entry name" value="SNF2_RAD54_helicase_repair"/>
</dbReference>
<dbReference type="SMART" id="SM00487">
    <property type="entry name" value="DEXDc"/>
    <property type="match status" value="1"/>
</dbReference>
<evidence type="ECO:0000256" key="1">
    <source>
        <dbReference type="ARBA" id="ARBA00022741"/>
    </source>
</evidence>
<organism evidence="7 8">
    <name type="scientific">Mycena albidolilacea</name>
    <dbReference type="NCBI Taxonomy" id="1033008"/>
    <lineage>
        <taxon>Eukaryota</taxon>
        <taxon>Fungi</taxon>
        <taxon>Dikarya</taxon>
        <taxon>Basidiomycota</taxon>
        <taxon>Agaricomycotina</taxon>
        <taxon>Agaricomycetes</taxon>
        <taxon>Agaricomycetidae</taxon>
        <taxon>Agaricales</taxon>
        <taxon>Marasmiineae</taxon>
        <taxon>Mycenaceae</taxon>
        <taxon>Mycena</taxon>
    </lineage>
</organism>
<evidence type="ECO:0000313" key="7">
    <source>
        <dbReference type="EMBL" id="KAJ7350256.1"/>
    </source>
</evidence>
<dbReference type="Gene3D" id="1.20.120.850">
    <property type="entry name" value="SWI2/SNF2 ATPases, N-terminal domain"/>
    <property type="match status" value="1"/>
</dbReference>
<feature type="compositionally biased region" description="Acidic residues" evidence="4">
    <location>
        <begin position="907"/>
        <end position="921"/>
    </location>
</feature>
<dbReference type="GO" id="GO:0007131">
    <property type="term" value="P:reciprocal meiotic recombination"/>
    <property type="evidence" value="ECO:0007669"/>
    <property type="project" value="TreeGrafter"/>
</dbReference>
<keyword evidence="8" id="KW-1185">Reference proteome</keyword>
<feature type="region of interest" description="Disordered" evidence="4">
    <location>
        <begin position="1"/>
        <end position="20"/>
    </location>
</feature>
<dbReference type="FunFam" id="3.40.50.10810:FF:000020">
    <property type="entry name" value="DNA repair and recombination protein RAD54B"/>
    <property type="match status" value="1"/>
</dbReference>
<dbReference type="Pfam" id="PF00176">
    <property type="entry name" value="SNF2-rel_dom"/>
    <property type="match status" value="1"/>
</dbReference>
<dbReference type="Pfam" id="PF00271">
    <property type="entry name" value="Helicase_C"/>
    <property type="match status" value="1"/>
</dbReference>
<evidence type="ECO:0000313" key="8">
    <source>
        <dbReference type="Proteomes" id="UP001218218"/>
    </source>
</evidence>
<comment type="caution">
    <text evidence="7">The sequence shown here is derived from an EMBL/GenBank/DDBJ whole genome shotgun (WGS) entry which is preliminary data.</text>
</comment>
<feature type="domain" description="Helicase ATP-binding" evidence="5">
    <location>
        <begin position="375"/>
        <end position="546"/>
    </location>
</feature>
<dbReference type="GO" id="GO:0005524">
    <property type="term" value="F:ATP binding"/>
    <property type="evidence" value="ECO:0007669"/>
    <property type="project" value="InterPro"/>
</dbReference>
<dbReference type="GO" id="GO:0000724">
    <property type="term" value="P:double-strand break repair via homologous recombination"/>
    <property type="evidence" value="ECO:0007669"/>
    <property type="project" value="TreeGrafter"/>
</dbReference>